<gene>
    <name evidence="1" type="ORF">JOC83_001827</name>
</gene>
<keyword evidence="2" id="KW-1185">Reference proteome</keyword>
<name>A0ABS2QU92_9BACI</name>
<sequence>MLMIKAQDCKRIKEDIRLEKVIILEKENPLQHADDIYTPSGETL</sequence>
<protein>
    <submittedName>
        <fullName evidence="1">Uncharacterized protein</fullName>
    </submittedName>
</protein>
<organism evidence="1 2">
    <name type="scientific">Priestia iocasae</name>
    <dbReference type="NCBI Taxonomy" id="2291674"/>
    <lineage>
        <taxon>Bacteria</taxon>
        <taxon>Bacillati</taxon>
        <taxon>Bacillota</taxon>
        <taxon>Bacilli</taxon>
        <taxon>Bacillales</taxon>
        <taxon>Bacillaceae</taxon>
        <taxon>Priestia</taxon>
    </lineage>
</organism>
<reference evidence="1 2" key="1">
    <citation type="submission" date="2021-01" db="EMBL/GenBank/DDBJ databases">
        <title>Genomic Encyclopedia of Type Strains, Phase IV (KMG-IV): sequencing the most valuable type-strain genomes for metagenomic binning, comparative biology and taxonomic classification.</title>
        <authorList>
            <person name="Goeker M."/>
        </authorList>
    </citation>
    <scope>NUCLEOTIDE SEQUENCE [LARGE SCALE GENOMIC DNA]</scope>
    <source>
        <strain evidence="1 2">DSM 104297</strain>
    </source>
</reference>
<accession>A0ABS2QU92</accession>
<comment type="caution">
    <text evidence="1">The sequence shown here is derived from an EMBL/GenBank/DDBJ whole genome shotgun (WGS) entry which is preliminary data.</text>
</comment>
<evidence type="ECO:0000313" key="1">
    <source>
        <dbReference type="EMBL" id="MBM7702980.1"/>
    </source>
</evidence>
<evidence type="ECO:0000313" key="2">
    <source>
        <dbReference type="Proteomes" id="UP000809829"/>
    </source>
</evidence>
<proteinExistence type="predicted"/>
<dbReference type="Proteomes" id="UP000809829">
    <property type="component" value="Unassembled WGS sequence"/>
</dbReference>
<dbReference type="EMBL" id="JAFBFC010000003">
    <property type="protein sequence ID" value="MBM7702980.1"/>
    <property type="molecule type" value="Genomic_DNA"/>
</dbReference>